<gene>
    <name evidence="1" type="ORF">MHI_LOCUS650109</name>
</gene>
<sequence length="34" mass="4176">RMTEGRKIHKGDLRLFERHNETKLLIAETRKREL</sequence>
<feature type="non-terminal residue" evidence="1">
    <location>
        <position position="1"/>
    </location>
</feature>
<reference evidence="1" key="1">
    <citation type="submission" date="2020-07" db="EMBL/GenBank/DDBJ databases">
        <authorList>
            <person name="Nazaruddin N."/>
        </authorList>
    </citation>
    <scope>NUCLEOTIDE SEQUENCE</scope>
</reference>
<keyword evidence="2" id="KW-1185">Reference proteome</keyword>
<protein>
    <submittedName>
        <fullName evidence="1">Uncharacterized protein</fullName>
    </submittedName>
</protein>
<evidence type="ECO:0000313" key="2">
    <source>
        <dbReference type="Proteomes" id="UP000752696"/>
    </source>
</evidence>
<proteinExistence type="predicted"/>
<dbReference type="EMBL" id="CAJDYZ010009433">
    <property type="protein sequence ID" value="CAD1476511.1"/>
    <property type="molecule type" value="Genomic_DNA"/>
</dbReference>
<feature type="non-terminal residue" evidence="1">
    <location>
        <position position="34"/>
    </location>
</feature>
<dbReference type="Proteomes" id="UP000752696">
    <property type="component" value="Unassembled WGS sequence"/>
</dbReference>
<comment type="caution">
    <text evidence="1">The sequence shown here is derived from an EMBL/GenBank/DDBJ whole genome shotgun (WGS) entry which is preliminary data.</text>
</comment>
<name>A0A6V7H8R0_9HYME</name>
<organism evidence="1 2">
    <name type="scientific">Heterotrigona itama</name>
    <dbReference type="NCBI Taxonomy" id="395501"/>
    <lineage>
        <taxon>Eukaryota</taxon>
        <taxon>Metazoa</taxon>
        <taxon>Ecdysozoa</taxon>
        <taxon>Arthropoda</taxon>
        <taxon>Hexapoda</taxon>
        <taxon>Insecta</taxon>
        <taxon>Pterygota</taxon>
        <taxon>Neoptera</taxon>
        <taxon>Endopterygota</taxon>
        <taxon>Hymenoptera</taxon>
        <taxon>Apocrita</taxon>
        <taxon>Aculeata</taxon>
        <taxon>Apoidea</taxon>
        <taxon>Anthophila</taxon>
        <taxon>Apidae</taxon>
        <taxon>Heterotrigona</taxon>
    </lineage>
</organism>
<accession>A0A6V7H8R0</accession>
<dbReference type="AlphaFoldDB" id="A0A6V7H8R0"/>
<evidence type="ECO:0000313" key="1">
    <source>
        <dbReference type="EMBL" id="CAD1476511.1"/>
    </source>
</evidence>